<evidence type="ECO:0000313" key="2">
    <source>
        <dbReference type="EMBL" id="ETF04617.1"/>
    </source>
</evidence>
<dbReference type="PATRIC" id="fig|1424334.3.peg.45"/>
<accession>V8QYB4</accession>
<feature type="transmembrane region" description="Helical" evidence="1">
    <location>
        <begin position="29"/>
        <end position="49"/>
    </location>
</feature>
<protein>
    <submittedName>
        <fullName evidence="2">Uncharacterized protein</fullName>
    </submittedName>
</protein>
<keyword evidence="1" id="KW-0812">Transmembrane</keyword>
<proteinExistence type="predicted"/>
<keyword evidence="1" id="KW-0472">Membrane</keyword>
<keyword evidence="1" id="KW-1133">Transmembrane helix</keyword>
<dbReference type="HOGENOM" id="CLU_2802784_0_0_4"/>
<comment type="caution">
    <text evidence="2">The sequence shown here is derived from an EMBL/GenBank/DDBJ whole genome shotgun (WGS) entry which is preliminary data.</text>
</comment>
<dbReference type="Proteomes" id="UP000018733">
    <property type="component" value="Unassembled WGS sequence"/>
</dbReference>
<dbReference type="RefSeq" id="WP_024003117.1">
    <property type="nucleotide sequence ID" value="NZ_KI650979.1"/>
</dbReference>
<organism evidence="2 3">
    <name type="scientific">Advenella kashmirensis W13003</name>
    <dbReference type="NCBI Taxonomy" id="1424334"/>
    <lineage>
        <taxon>Bacteria</taxon>
        <taxon>Pseudomonadati</taxon>
        <taxon>Pseudomonadota</taxon>
        <taxon>Betaproteobacteria</taxon>
        <taxon>Burkholderiales</taxon>
        <taxon>Alcaligenaceae</taxon>
    </lineage>
</organism>
<dbReference type="AlphaFoldDB" id="V8QYB4"/>
<name>V8QYB4_9BURK</name>
<evidence type="ECO:0000256" key="1">
    <source>
        <dbReference type="SAM" id="Phobius"/>
    </source>
</evidence>
<keyword evidence="3" id="KW-1185">Reference proteome</keyword>
<reference evidence="2 3" key="1">
    <citation type="journal article" date="2014" name="Genome Announc.">
        <title>Draft Genome Sequence of Advenella kashmirensis Strain W13003, a Polycyclic Aromatic Hydrocarbon-Degrading Bacterium.</title>
        <authorList>
            <person name="Wang X."/>
            <person name="Jin D."/>
            <person name="Zhou L."/>
            <person name="Wu L."/>
            <person name="An W."/>
            <person name="Zhao L."/>
        </authorList>
    </citation>
    <scope>NUCLEOTIDE SEQUENCE [LARGE SCALE GENOMIC DNA]</scope>
    <source>
        <strain evidence="2 3">W13003</strain>
    </source>
</reference>
<sequence length="67" mass="7076">MSAYTTSAPVHGWLRGRAGGMVIAPDRGLQWIPCVSALMPLASVVNALMAMRNDKVRPVASTACTYG</sequence>
<dbReference type="EMBL" id="AYXT01000001">
    <property type="protein sequence ID" value="ETF04617.1"/>
    <property type="molecule type" value="Genomic_DNA"/>
</dbReference>
<gene>
    <name evidence="2" type="ORF">W822_00220</name>
</gene>
<evidence type="ECO:0000313" key="3">
    <source>
        <dbReference type="Proteomes" id="UP000018733"/>
    </source>
</evidence>
<dbReference type="STRING" id="1424334.W822_00220"/>